<feature type="compositionally biased region" description="Low complexity" evidence="1">
    <location>
        <begin position="635"/>
        <end position="655"/>
    </location>
</feature>
<feature type="region of interest" description="Disordered" evidence="1">
    <location>
        <begin position="570"/>
        <end position="679"/>
    </location>
</feature>
<evidence type="ECO:0000313" key="3">
    <source>
        <dbReference type="Proteomes" id="UP001176940"/>
    </source>
</evidence>
<proteinExistence type="predicted"/>
<evidence type="ECO:0000256" key="1">
    <source>
        <dbReference type="SAM" id="MobiDB-lite"/>
    </source>
</evidence>
<protein>
    <recommendedName>
        <fullName evidence="4">Nuclear pore complex protein Nup214 phenylalanine-glycine (FG) domain-containing protein</fullName>
    </recommendedName>
</protein>
<feature type="compositionally biased region" description="Low complexity" evidence="1">
    <location>
        <begin position="571"/>
        <end position="585"/>
    </location>
</feature>
<dbReference type="Proteomes" id="UP001176940">
    <property type="component" value="Unassembled WGS sequence"/>
</dbReference>
<feature type="region of interest" description="Disordered" evidence="1">
    <location>
        <begin position="952"/>
        <end position="973"/>
    </location>
</feature>
<comment type="caution">
    <text evidence="2">The sequence shown here is derived from an EMBL/GenBank/DDBJ whole genome shotgun (WGS) entry which is preliminary data.</text>
</comment>
<feature type="region of interest" description="Disordered" evidence="1">
    <location>
        <begin position="1105"/>
        <end position="1126"/>
    </location>
</feature>
<reference evidence="2" key="1">
    <citation type="submission" date="2023-07" db="EMBL/GenBank/DDBJ databases">
        <authorList>
            <person name="Stuckert A."/>
        </authorList>
    </citation>
    <scope>NUCLEOTIDE SEQUENCE</scope>
</reference>
<feature type="region of interest" description="Disordered" evidence="1">
    <location>
        <begin position="1575"/>
        <end position="1594"/>
    </location>
</feature>
<feature type="compositionally biased region" description="Low complexity" evidence="1">
    <location>
        <begin position="1105"/>
        <end position="1119"/>
    </location>
</feature>
<evidence type="ECO:0000313" key="2">
    <source>
        <dbReference type="EMBL" id="CAJ0944207.1"/>
    </source>
</evidence>
<dbReference type="InterPro" id="IPR036397">
    <property type="entry name" value="RNaseH_sf"/>
</dbReference>
<keyword evidence="3" id="KW-1185">Reference proteome</keyword>
<feature type="region of interest" description="Disordered" evidence="1">
    <location>
        <begin position="1395"/>
        <end position="1421"/>
    </location>
</feature>
<sequence>MGIKEDKLMVWPPSSPDLNPIENLWSIIKRSVYDGGRQFTSKQQLWEGILSTCKTIEAETIQKLTNSMEERVQKLLSNKGSYVQITALNMRMVLSGKVGFGFRIHHADIGCLKTTVLEGLSNSQNARKQEVRISNPVYRLLLYKKALDPMSEAQIQEIRRLHQYVRSEVQGVSDVLDLEWDRFVESTKKQKGYPVSDRETLFNTLANNQEIIKQQKTRLNELVETLTKLRLYNCTSQWTNEEFSSPSNDVEVESLRDRLSKTTIDATIKQAPKLPPKLSPVKQNQLRNFLTKRKTPPVRSLAPVGLSRSSFLIPNYIEDLDDVSSSSSLSEAAECQGRLSEVPIRQETPPPEPSPVRSVRHAPVTRTMSMQPSFGTPAPPFGKVQPGHGPITSTPAVSMPAMRVIPPGADSTMLATKTVKHGAPTVSASQAAAAAALRRQQITNLPPAALTESTLQTVPKVVNVKELKGNGPGPNIQLVMMPTTLQTAGQSNNQAMNKVAAAQAKQGPPAGGLKPTAISAPSGTPQPAPVLVPSKGTGPAVSSPSGPAVGASASKPFPFSTVGVFTPGPSPASAASSSFGSLGPGKDSQQPPSFMSGPVNKVPFAPGSETSSPFVSFLPPPSSSSSADPGGTGKPAAAQTHTAAPAAPLLTKDPAQPANFVSGGGMKPQFGSPPDTSVSFVSVMQPASEPADSSTNAKTAAPQVLGSMSAPLVMAPVGFSGGETLGSFSGLRVGQAEEASKAAPSVAQTKAQSVGSLLTSSKPEDPASVPSTSLPLVFNPSAVAGIFMPAAKSGFSFTPAAAPPAGGTSSVVQASAGFGFLPPVTSAASIPVTTATVTPGLFGSDDKQQMVSEKSVPDSAASTQLQALLAQPSEGRRQPAASPVVGSTVSVPTAAISTDASTGAESKTLTAPISTFTANINLGQNATTTSAPALVSPVSPPAITSLSSQTPGLVAAATSGPPGSQVTTSVGSTTPGSAFVQPPAALSSAALSSAPSASLFGQTQAASSVLFGQQSSGSTSTSTDATFGSSVFRATEGSGGFGQATFGQTGSFWKASPGSADNFSFKPQSFASQSIFGQPPASTAAASNSGGGLFGNTANTSNASTFSFGPPSSSSSGAPTTGGGLFVQSTTQAFGQNASTFGQGTPAFGSASSSTTTTTSSSVFGFGAGFPPSSSGSVFGQSQNTSSSVFGQSATSSGGLFGASSGGSGSGGFFSGLGGKPSQEAANKNPFGSSAAAFGSPGSSNTSSLFGNSGAKAFGFGGTPTFGDQKSPGTFSGGGSVASQGFGFTSPSKTGGFGAAPVFGSPPTFGGSPGFGGAPTFGTAPGFTSPLGSTSGKVFGEGTAAASTGGFGFGSSGGGTTTFGSLANQSAPSFGVLSQQSSGFGAQGSGFAFGPGNSGAAPGSGGGLRQHSGEAGGAEGGGRTRGGGFYFLDLLLGSSPPTASDWHCPLICRSHLLMFYAFPPRFPPSPSINSDVFGVVLDIVPVYQIKGISKLFKLCLPKVQCFCDSLTSPPSERQNPALCVTDEPETRIIAATVPPELEVITVIKMCLERICRPADSAGALRMRPPFWKMAAPREETAGRTDTGRPDTDMT</sequence>
<evidence type="ECO:0008006" key="4">
    <source>
        <dbReference type="Google" id="ProtNLM"/>
    </source>
</evidence>
<dbReference type="InterPro" id="IPR026054">
    <property type="entry name" value="Nucleoporin"/>
</dbReference>
<accession>A0ABN9LN49</accession>
<feature type="region of interest" description="Disordered" evidence="1">
    <location>
        <begin position="496"/>
        <end position="552"/>
    </location>
</feature>
<dbReference type="PANTHER" id="PTHR23193:SF21">
    <property type="entry name" value="NUCLEAR PORE COMPLEX PROTEIN NUP214"/>
    <property type="match status" value="1"/>
</dbReference>
<organism evidence="2 3">
    <name type="scientific">Ranitomeya imitator</name>
    <name type="common">mimic poison frog</name>
    <dbReference type="NCBI Taxonomy" id="111125"/>
    <lineage>
        <taxon>Eukaryota</taxon>
        <taxon>Metazoa</taxon>
        <taxon>Chordata</taxon>
        <taxon>Craniata</taxon>
        <taxon>Vertebrata</taxon>
        <taxon>Euteleostomi</taxon>
        <taxon>Amphibia</taxon>
        <taxon>Batrachia</taxon>
        <taxon>Anura</taxon>
        <taxon>Neobatrachia</taxon>
        <taxon>Hyloidea</taxon>
        <taxon>Dendrobatidae</taxon>
        <taxon>Dendrobatinae</taxon>
        <taxon>Ranitomeya</taxon>
    </lineage>
</organism>
<dbReference type="PANTHER" id="PTHR23193">
    <property type="entry name" value="NUCLEAR PORE COMPLEX PROTEIN NUP"/>
    <property type="match status" value="1"/>
</dbReference>
<gene>
    <name evidence="2" type="ORF">RIMI_LOCUS10297317</name>
</gene>
<dbReference type="EMBL" id="CAUEEQ010022133">
    <property type="protein sequence ID" value="CAJ0944207.1"/>
    <property type="molecule type" value="Genomic_DNA"/>
</dbReference>
<feature type="compositionally biased region" description="Low complexity" evidence="1">
    <location>
        <begin position="500"/>
        <end position="512"/>
    </location>
</feature>
<dbReference type="Gene3D" id="3.30.420.10">
    <property type="entry name" value="Ribonuclease H-like superfamily/Ribonuclease H"/>
    <property type="match status" value="1"/>
</dbReference>
<feature type="compositionally biased region" description="Low complexity" evidence="1">
    <location>
        <begin position="538"/>
        <end position="552"/>
    </location>
</feature>
<feature type="compositionally biased region" description="Low complexity" evidence="1">
    <location>
        <begin position="962"/>
        <end position="973"/>
    </location>
</feature>
<name>A0ABN9LN49_9NEOB</name>